<proteinExistence type="predicted"/>
<dbReference type="AlphaFoldDB" id="A0A0M8MXL0"/>
<dbReference type="Proteomes" id="UP000053831">
    <property type="component" value="Unassembled WGS sequence"/>
</dbReference>
<dbReference type="CDD" id="cd09917">
    <property type="entry name" value="F-box_SF"/>
    <property type="match status" value="1"/>
</dbReference>
<dbReference type="InterPro" id="IPR001810">
    <property type="entry name" value="F-box_dom"/>
</dbReference>
<dbReference type="STRING" id="150374.A0A0M8MXL0"/>
<feature type="domain" description="F-box" evidence="1">
    <location>
        <begin position="11"/>
        <end position="45"/>
    </location>
</feature>
<dbReference type="Gene3D" id="1.20.1280.50">
    <property type="match status" value="1"/>
</dbReference>
<evidence type="ECO:0000313" key="3">
    <source>
        <dbReference type="Proteomes" id="UP000053831"/>
    </source>
</evidence>
<dbReference type="OrthoDB" id="3800738at2759"/>
<sequence length="277" mass="31923">MASLEAVLSTEELLEEILQYVDMRTLLASCQRVNRFWRSTIKSSIPLQRALFLQPEASPGPPRRIRRMNPLLMTHFPFWFKGPDHPQDYLTKREKNGYYAFSSLSLFRASIRTADNPYLREDASWRCMLTAQPPVTVLGIMENSLHGMQFREHLSIRCYPVPKDPLPGSTAGLRMGEFYDMVLRHCATWEVSGFTVMQRIDQVPKDRLLHVADMPEALEAELVKLRDQEIQVLLQLFSTSGCFIGRVPREKYAFWNVGLLIEDDKLGSQLLKTPSVF</sequence>
<name>A0A0M8MXL0_ESCWE</name>
<evidence type="ECO:0000313" key="2">
    <source>
        <dbReference type="EMBL" id="KOS18887.1"/>
    </source>
</evidence>
<reference evidence="2 3" key="1">
    <citation type="submission" date="2015-07" db="EMBL/GenBank/DDBJ databases">
        <title>The genome of the fungus Escovopsis weberi, a specialized disease agent of ant agriculture.</title>
        <authorList>
            <person name="de Man T.J."/>
            <person name="Stajich J.E."/>
            <person name="Kubicek C.P."/>
            <person name="Chenthamara K."/>
            <person name="Atanasova L."/>
            <person name="Druzhinina I.S."/>
            <person name="Birnbaum S."/>
            <person name="Barribeau S.M."/>
            <person name="Teiling C."/>
            <person name="Suen G."/>
            <person name="Currie C."/>
            <person name="Gerardo N.M."/>
        </authorList>
    </citation>
    <scope>NUCLEOTIDE SEQUENCE [LARGE SCALE GENOMIC DNA]</scope>
</reference>
<accession>A0A0M8MXL0</accession>
<keyword evidence="3" id="KW-1185">Reference proteome</keyword>
<dbReference type="Pfam" id="PF00646">
    <property type="entry name" value="F-box"/>
    <property type="match status" value="1"/>
</dbReference>
<protein>
    <recommendedName>
        <fullName evidence="1">F-box domain-containing protein</fullName>
    </recommendedName>
</protein>
<organism evidence="2 3">
    <name type="scientific">Escovopsis weberi</name>
    <dbReference type="NCBI Taxonomy" id="150374"/>
    <lineage>
        <taxon>Eukaryota</taxon>
        <taxon>Fungi</taxon>
        <taxon>Dikarya</taxon>
        <taxon>Ascomycota</taxon>
        <taxon>Pezizomycotina</taxon>
        <taxon>Sordariomycetes</taxon>
        <taxon>Hypocreomycetidae</taxon>
        <taxon>Hypocreales</taxon>
        <taxon>Hypocreaceae</taxon>
        <taxon>Escovopsis</taxon>
    </lineage>
</organism>
<evidence type="ECO:0000259" key="1">
    <source>
        <dbReference type="Pfam" id="PF00646"/>
    </source>
</evidence>
<dbReference type="InterPro" id="IPR036047">
    <property type="entry name" value="F-box-like_dom_sf"/>
</dbReference>
<dbReference type="EMBL" id="LGSR01000020">
    <property type="protein sequence ID" value="KOS18887.1"/>
    <property type="molecule type" value="Genomic_DNA"/>
</dbReference>
<gene>
    <name evidence="2" type="ORF">ESCO_001193</name>
</gene>
<dbReference type="SUPFAM" id="SSF81383">
    <property type="entry name" value="F-box domain"/>
    <property type="match status" value="1"/>
</dbReference>
<comment type="caution">
    <text evidence="2">The sequence shown here is derived from an EMBL/GenBank/DDBJ whole genome shotgun (WGS) entry which is preliminary data.</text>
</comment>